<dbReference type="Pfam" id="PF03372">
    <property type="entry name" value="Exo_endo_phos"/>
    <property type="match status" value="1"/>
</dbReference>
<keyword evidence="8" id="KW-1185">Reference proteome</keyword>
<dbReference type="AlphaFoldDB" id="A0AAV4MS83"/>
<comment type="subcellular location">
    <subcellularLocation>
        <location evidence="1">Membrane</location>
        <topology evidence="1">Single-pass membrane protein</topology>
    </subcellularLocation>
</comment>
<dbReference type="Gene3D" id="3.60.10.10">
    <property type="entry name" value="Endonuclease/exonuclease/phosphatase"/>
    <property type="match status" value="1"/>
</dbReference>
<dbReference type="GO" id="GO:0000139">
    <property type="term" value="C:Golgi membrane"/>
    <property type="evidence" value="ECO:0007669"/>
    <property type="project" value="UniProtKB-SubCell"/>
</dbReference>
<keyword evidence="5" id="KW-0472">Membrane</keyword>
<dbReference type="PANTHER" id="PTHR15071">
    <property type="entry name" value="MANNOSE-6-PHOSPHATE RECEPTOR FAMILY MEMBER"/>
    <property type="match status" value="1"/>
</dbReference>
<dbReference type="InterPro" id="IPR036691">
    <property type="entry name" value="Endo/exonu/phosph_ase_sf"/>
</dbReference>
<evidence type="ECO:0000256" key="5">
    <source>
        <dbReference type="ARBA" id="ARBA00023136"/>
    </source>
</evidence>
<dbReference type="Proteomes" id="UP001054945">
    <property type="component" value="Unassembled WGS sequence"/>
</dbReference>
<keyword evidence="4" id="KW-1133">Transmembrane helix</keyword>
<dbReference type="InterPro" id="IPR005135">
    <property type="entry name" value="Endo/exonuclease/phosphatase"/>
</dbReference>
<evidence type="ECO:0000313" key="7">
    <source>
        <dbReference type="EMBL" id="GIX75301.1"/>
    </source>
</evidence>
<gene>
    <name evidence="7" type="primary">AVEN_251001_1</name>
    <name evidence="7" type="ORF">CEXT_201561</name>
</gene>
<keyword evidence="3" id="KW-0732">Signal</keyword>
<dbReference type="EMBL" id="BPLR01002577">
    <property type="protein sequence ID" value="GIX75301.1"/>
    <property type="molecule type" value="Genomic_DNA"/>
</dbReference>
<dbReference type="SUPFAM" id="SSF56219">
    <property type="entry name" value="DNase I-like"/>
    <property type="match status" value="1"/>
</dbReference>
<dbReference type="PANTHER" id="PTHR15071:SF0">
    <property type="entry name" value="MANNOSE 6-PHOSPHATE RECEPTOR-LIKE PROTEIN 1"/>
    <property type="match status" value="1"/>
</dbReference>
<evidence type="ECO:0000313" key="8">
    <source>
        <dbReference type="Proteomes" id="UP001054945"/>
    </source>
</evidence>
<evidence type="ECO:0000256" key="4">
    <source>
        <dbReference type="ARBA" id="ARBA00022989"/>
    </source>
</evidence>
<protein>
    <recommendedName>
        <fullName evidence="6">Endonuclease/exonuclease/phosphatase domain-containing protein</fullName>
    </recommendedName>
</protein>
<proteinExistence type="predicted"/>
<reference evidence="7 8" key="1">
    <citation type="submission" date="2021-06" db="EMBL/GenBank/DDBJ databases">
        <title>Caerostris extrusa draft genome.</title>
        <authorList>
            <person name="Kono N."/>
            <person name="Arakawa K."/>
        </authorList>
    </citation>
    <scope>NUCLEOTIDE SEQUENCE [LARGE SCALE GENOMIC DNA]</scope>
</reference>
<accession>A0AAV4MS83</accession>
<dbReference type="GO" id="GO:0003824">
    <property type="term" value="F:catalytic activity"/>
    <property type="evidence" value="ECO:0007669"/>
    <property type="project" value="InterPro"/>
</dbReference>
<dbReference type="GO" id="GO:0005802">
    <property type="term" value="C:trans-Golgi network"/>
    <property type="evidence" value="ECO:0007669"/>
    <property type="project" value="TreeGrafter"/>
</dbReference>
<comment type="caution">
    <text evidence="7">The sequence shown here is derived from an EMBL/GenBank/DDBJ whole genome shotgun (WGS) entry which is preliminary data.</text>
</comment>
<organism evidence="7 8">
    <name type="scientific">Caerostris extrusa</name>
    <name type="common">Bark spider</name>
    <name type="synonym">Caerostris bankana</name>
    <dbReference type="NCBI Taxonomy" id="172846"/>
    <lineage>
        <taxon>Eukaryota</taxon>
        <taxon>Metazoa</taxon>
        <taxon>Ecdysozoa</taxon>
        <taxon>Arthropoda</taxon>
        <taxon>Chelicerata</taxon>
        <taxon>Arachnida</taxon>
        <taxon>Araneae</taxon>
        <taxon>Araneomorphae</taxon>
        <taxon>Entelegynae</taxon>
        <taxon>Araneoidea</taxon>
        <taxon>Araneidae</taxon>
        <taxon>Caerostris</taxon>
    </lineage>
</organism>
<feature type="domain" description="Endonuclease/exonuclease/phosphatase" evidence="6">
    <location>
        <begin position="12"/>
        <end position="92"/>
    </location>
</feature>
<evidence type="ECO:0000256" key="1">
    <source>
        <dbReference type="ARBA" id="ARBA00004167"/>
    </source>
</evidence>
<evidence type="ECO:0000256" key="2">
    <source>
        <dbReference type="ARBA" id="ARBA00022692"/>
    </source>
</evidence>
<dbReference type="Pfam" id="PF09451">
    <property type="entry name" value="ATG27"/>
    <property type="match status" value="1"/>
</dbReference>
<sequence length="340" mass="37359">MSDPFTGLKICYWNANGIYSKLTDFKNFVHNHNPDVILLQETMLKPTQTIFIPNYNFFRNDGPQNPVSGGTAILIKNNISHHEVPTPSLKSIKTNIISVNVSATLICTSQDPCKCVLGPGHVIDLHTVGSPDRPRFYEITNSNFTGFYSYNPCFAFNSEDKFATVSKGNIPCKNAAACLRTPGSESGEPPEEHAIGIQSTGQFQASIDGTMEIFYKAPGARQNLTVILQCDNTTLYHLSINQPETSENGSVVMTLSTKCACEKNSCSAPTPDEKPSHGLSVFTIMLAYFIIGMVWNFCNGAHGTELVPNIDFWNELPKLTIEGVAFTCSCFGRKRSYGEV</sequence>
<name>A0AAV4MS83_CAEEX</name>
<evidence type="ECO:0000259" key="6">
    <source>
        <dbReference type="Pfam" id="PF03372"/>
    </source>
</evidence>
<dbReference type="InterPro" id="IPR018939">
    <property type="entry name" value="Autophagy-rel_prot_27"/>
</dbReference>
<evidence type="ECO:0000256" key="3">
    <source>
        <dbReference type="ARBA" id="ARBA00022729"/>
    </source>
</evidence>
<keyword evidence="2" id="KW-0812">Transmembrane</keyword>